<dbReference type="InterPro" id="IPR013766">
    <property type="entry name" value="Thioredoxin_domain"/>
</dbReference>
<keyword evidence="3" id="KW-1185">Reference proteome</keyword>
<proteinExistence type="predicted"/>
<dbReference type="AlphaFoldDB" id="A0A840EAL8"/>
<dbReference type="Gene3D" id="3.40.30.10">
    <property type="entry name" value="Glutaredoxin"/>
    <property type="match status" value="1"/>
</dbReference>
<dbReference type="InterPro" id="IPR036249">
    <property type="entry name" value="Thioredoxin-like_sf"/>
</dbReference>
<comment type="caution">
    <text evidence="2">The sequence shown here is derived from an EMBL/GenBank/DDBJ whole genome shotgun (WGS) entry which is preliminary data.</text>
</comment>
<reference evidence="2 3" key="1">
    <citation type="submission" date="2020-08" db="EMBL/GenBank/DDBJ databases">
        <title>Genomic Encyclopedia of Type Strains, Phase IV (KMG-IV): sequencing the most valuable type-strain genomes for metagenomic binning, comparative biology and taxonomic classification.</title>
        <authorList>
            <person name="Goeker M."/>
        </authorList>
    </citation>
    <scope>NUCLEOTIDE SEQUENCE [LARGE SCALE GENOMIC DNA]</scope>
    <source>
        <strain evidence="2 3">DSM 105137</strain>
    </source>
</reference>
<feature type="domain" description="Thioredoxin" evidence="1">
    <location>
        <begin position="11"/>
        <end position="104"/>
    </location>
</feature>
<dbReference type="EMBL" id="JACIFF010000003">
    <property type="protein sequence ID" value="MBB4079058.1"/>
    <property type="molecule type" value="Genomic_DNA"/>
</dbReference>
<organism evidence="2 3">
    <name type="scientific">Neolewinella aquimaris</name>
    <dbReference type="NCBI Taxonomy" id="1835722"/>
    <lineage>
        <taxon>Bacteria</taxon>
        <taxon>Pseudomonadati</taxon>
        <taxon>Bacteroidota</taxon>
        <taxon>Saprospiria</taxon>
        <taxon>Saprospirales</taxon>
        <taxon>Lewinellaceae</taxon>
        <taxon>Neolewinella</taxon>
    </lineage>
</organism>
<evidence type="ECO:0000259" key="1">
    <source>
        <dbReference type="Pfam" id="PF00085"/>
    </source>
</evidence>
<dbReference type="Pfam" id="PF00085">
    <property type="entry name" value="Thioredoxin"/>
    <property type="match status" value="1"/>
</dbReference>
<evidence type="ECO:0000313" key="2">
    <source>
        <dbReference type="EMBL" id="MBB4079058.1"/>
    </source>
</evidence>
<protein>
    <submittedName>
        <fullName evidence="2">Thioredoxin 1</fullName>
    </submittedName>
</protein>
<sequence>MQSHTLKKIDDDKINELLTRSGLSLLLITSSWDGHGIIMRTLLEGLSNRYGKVLFAVADVEDSPRICKIFNVTNPPGLLFVRDGELIDRVQGAVGGSSIVELIEQNS</sequence>
<evidence type="ECO:0000313" key="3">
    <source>
        <dbReference type="Proteomes" id="UP000576209"/>
    </source>
</evidence>
<dbReference type="RefSeq" id="WP_183495300.1">
    <property type="nucleotide sequence ID" value="NZ_JACIFF010000003.1"/>
</dbReference>
<dbReference type="CDD" id="cd02947">
    <property type="entry name" value="TRX_family"/>
    <property type="match status" value="1"/>
</dbReference>
<dbReference type="Proteomes" id="UP000576209">
    <property type="component" value="Unassembled WGS sequence"/>
</dbReference>
<name>A0A840EAL8_9BACT</name>
<dbReference type="SUPFAM" id="SSF52833">
    <property type="entry name" value="Thioredoxin-like"/>
    <property type="match status" value="1"/>
</dbReference>
<accession>A0A840EAL8</accession>
<gene>
    <name evidence="2" type="ORF">GGR28_001675</name>
</gene>